<feature type="transmembrane region" description="Helical" evidence="1">
    <location>
        <begin position="51"/>
        <end position="70"/>
    </location>
</feature>
<keyword evidence="1" id="KW-0472">Membrane</keyword>
<name>A0A6J4P9V3_9BACT</name>
<reference evidence="2" key="1">
    <citation type="submission" date="2020-02" db="EMBL/GenBank/DDBJ databases">
        <authorList>
            <person name="Meier V. D."/>
        </authorList>
    </citation>
    <scope>NUCLEOTIDE SEQUENCE</scope>
    <source>
        <strain evidence="2">AVDCRST_MAG74</strain>
    </source>
</reference>
<sequence length="174" mass="19996">MNFFRCYKEIWFGFALGAMMWLVDAVMHTEIGADVHAESLWTEIFAPHPTALIFRGFYLVIALAFGVFLWRTNWRERQLQALEQAVIAFQRQLDAPALRILGAVRGLQNRNSVRLDETAEKFAAEINMDATLIDELAKKYLEFSRLVQAGETARAIETLNSIESWLEKRKSIAK</sequence>
<keyword evidence="1" id="KW-1133">Transmembrane helix</keyword>
<proteinExistence type="predicted"/>
<dbReference type="EMBL" id="CADCUR010000177">
    <property type="protein sequence ID" value="CAA9406715.1"/>
    <property type="molecule type" value="Genomic_DNA"/>
</dbReference>
<organism evidence="2">
    <name type="scientific">uncultured Pyrinomonadaceae bacterium</name>
    <dbReference type="NCBI Taxonomy" id="2283094"/>
    <lineage>
        <taxon>Bacteria</taxon>
        <taxon>Pseudomonadati</taxon>
        <taxon>Acidobacteriota</taxon>
        <taxon>Blastocatellia</taxon>
        <taxon>Blastocatellales</taxon>
        <taxon>Pyrinomonadaceae</taxon>
        <taxon>environmental samples</taxon>
    </lineage>
</organism>
<evidence type="ECO:0000256" key="1">
    <source>
        <dbReference type="SAM" id="Phobius"/>
    </source>
</evidence>
<evidence type="ECO:0000313" key="2">
    <source>
        <dbReference type="EMBL" id="CAA9406715.1"/>
    </source>
</evidence>
<protein>
    <submittedName>
        <fullName evidence="2">Uncharacterized protein</fullName>
    </submittedName>
</protein>
<gene>
    <name evidence="2" type="ORF">AVDCRST_MAG74-1929</name>
</gene>
<keyword evidence="1" id="KW-0812">Transmembrane</keyword>
<accession>A0A6J4P9V3</accession>
<dbReference type="AlphaFoldDB" id="A0A6J4P9V3"/>
<feature type="transmembrane region" description="Helical" evidence="1">
    <location>
        <begin position="12"/>
        <end position="31"/>
    </location>
</feature>